<evidence type="ECO:0000259" key="4">
    <source>
        <dbReference type="Pfam" id="PF01494"/>
    </source>
</evidence>
<dbReference type="InterPro" id="IPR002938">
    <property type="entry name" value="FAD-bd"/>
</dbReference>
<comment type="cofactor">
    <cofactor evidence="1">
        <name>FAD</name>
        <dbReference type="ChEBI" id="CHEBI:57692"/>
    </cofactor>
</comment>
<evidence type="ECO:0000313" key="6">
    <source>
        <dbReference type="Proteomes" id="UP000033615"/>
    </source>
</evidence>
<name>A0A1V4CVK8_9ACTN</name>
<dbReference type="InterPro" id="IPR036188">
    <property type="entry name" value="FAD/NAD-bd_sf"/>
</dbReference>
<evidence type="ECO:0000256" key="3">
    <source>
        <dbReference type="ARBA" id="ARBA00022827"/>
    </source>
</evidence>
<dbReference type="AlphaFoldDB" id="A0A1V4CVK8"/>
<reference evidence="5" key="1">
    <citation type="submission" date="2016-12" db="EMBL/GenBank/DDBJ databases">
        <title>Genome sequence of Streptomyces antioxidans MUSC 164.</title>
        <authorList>
            <person name="Lee L.-H."/>
            <person name="Ser H.-L."/>
        </authorList>
    </citation>
    <scope>NUCLEOTIDE SEQUENCE [LARGE SCALE GENOMIC DNA]</scope>
    <source>
        <strain evidence="5">MUSC 164</strain>
    </source>
</reference>
<gene>
    <name evidence="5" type="ORF">VT50_0233310</name>
</gene>
<keyword evidence="2" id="KW-0285">Flavoprotein</keyword>
<dbReference type="Pfam" id="PF21274">
    <property type="entry name" value="Rng_hyd_C"/>
    <property type="match status" value="1"/>
</dbReference>
<evidence type="ECO:0000256" key="2">
    <source>
        <dbReference type="ARBA" id="ARBA00022630"/>
    </source>
</evidence>
<dbReference type="Gene3D" id="3.30.70.2450">
    <property type="match status" value="1"/>
</dbReference>
<evidence type="ECO:0000256" key="1">
    <source>
        <dbReference type="ARBA" id="ARBA00001974"/>
    </source>
</evidence>
<dbReference type="PANTHER" id="PTHR43004">
    <property type="entry name" value="TRK SYSTEM POTASSIUM UPTAKE PROTEIN"/>
    <property type="match status" value="1"/>
</dbReference>
<feature type="domain" description="FAD-binding" evidence="4">
    <location>
        <begin position="10"/>
        <end position="365"/>
    </location>
</feature>
<evidence type="ECO:0000313" key="5">
    <source>
        <dbReference type="EMBL" id="OPF71595.1"/>
    </source>
</evidence>
<sequence>MLRQGVPLTVDVVIAGAGPNGLMLACELSLAGMQPVVLEQLHERGESPKANGVIGQVVRLLDHRGLYERLRGEPGAPQAIPAFLFGALPLNLSGLDANPMYGLGVPQRRLEQVLEERARELGVELRRGHELVRLDQREDGVTLRVRGPDGRYEMRTGYLVGCDGGHSTVRKQAGIGFPGVTAPDVTSRTGHVAIEGAQAVPGTVDLEVPGVGRIGMYAWQRTEHGAYAIMPLPSGALTVSVMEWERPPTDDDAPMTTEELRASLRRVLGADLPITEPQAPGPHLLRRLVGRNTRLAETYRKDRVLLVGDAAHVHSAVGAPGLNLGLQDAANLGWKLAAEVSGWAPPGLLDTYHTERHPASERVAMHSQAQMALMAPGSGITALRQVFGELLQDKDTIQRIAGLMAGADVRYAAGAQNDEAAGHPLTGRFAPDLMLTTETGPARLADLMRNARPLLLDLSGGTQLSTAAAGWKDRVDTVSAHCTDPPAHALLIRPDGYVAWAATLDEPIEHLRNALGSALTTWFGTEWAGSTN</sequence>
<dbReference type="GO" id="GO:0071949">
    <property type="term" value="F:FAD binding"/>
    <property type="evidence" value="ECO:0007669"/>
    <property type="project" value="InterPro"/>
</dbReference>
<protein>
    <submittedName>
        <fullName evidence="5">FAD-dependent oxidoreductase</fullName>
    </submittedName>
</protein>
<proteinExistence type="predicted"/>
<accession>A0A1V4CVK8</accession>
<comment type="caution">
    <text evidence="5">The sequence shown here is derived from an EMBL/GenBank/DDBJ whole genome shotgun (WGS) entry which is preliminary data.</text>
</comment>
<keyword evidence="3" id="KW-0274">FAD</keyword>
<dbReference type="PROSITE" id="PS51257">
    <property type="entry name" value="PROKAR_LIPOPROTEIN"/>
    <property type="match status" value="1"/>
</dbReference>
<keyword evidence="6" id="KW-1185">Reference proteome</keyword>
<dbReference type="GO" id="GO:0016709">
    <property type="term" value="F:oxidoreductase activity, acting on paired donors, with incorporation or reduction of molecular oxygen, NAD(P)H as one donor, and incorporation of one atom of oxygen"/>
    <property type="evidence" value="ECO:0007669"/>
    <property type="project" value="UniProtKB-ARBA"/>
</dbReference>
<dbReference type="Proteomes" id="UP000033615">
    <property type="component" value="Unassembled WGS sequence"/>
</dbReference>
<dbReference type="Gene3D" id="3.40.30.120">
    <property type="match status" value="1"/>
</dbReference>
<dbReference type="InterPro" id="IPR050641">
    <property type="entry name" value="RIFMO-like"/>
</dbReference>
<dbReference type="Gene3D" id="3.50.50.60">
    <property type="entry name" value="FAD/NAD(P)-binding domain"/>
    <property type="match status" value="2"/>
</dbReference>
<dbReference type="EMBL" id="LAKD02000119">
    <property type="protein sequence ID" value="OPF71595.1"/>
    <property type="molecule type" value="Genomic_DNA"/>
</dbReference>
<dbReference type="OrthoDB" id="8670884at2"/>
<dbReference type="Pfam" id="PF01494">
    <property type="entry name" value="FAD_binding_3"/>
    <property type="match status" value="1"/>
</dbReference>
<dbReference type="SUPFAM" id="SSF51905">
    <property type="entry name" value="FAD/NAD(P)-binding domain"/>
    <property type="match status" value="1"/>
</dbReference>
<dbReference type="PRINTS" id="PR00420">
    <property type="entry name" value="RNGMNOXGNASE"/>
</dbReference>
<dbReference type="PANTHER" id="PTHR43004:SF19">
    <property type="entry name" value="BINDING MONOOXYGENASE, PUTATIVE (JCVI)-RELATED"/>
    <property type="match status" value="1"/>
</dbReference>
<organism evidence="5 6">
    <name type="scientific">Streptomyces antioxidans</name>
    <dbReference type="NCBI Taxonomy" id="1507734"/>
    <lineage>
        <taxon>Bacteria</taxon>
        <taxon>Bacillati</taxon>
        <taxon>Actinomycetota</taxon>
        <taxon>Actinomycetes</taxon>
        <taxon>Kitasatosporales</taxon>
        <taxon>Streptomycetaceae</taxon>
        <taxon>Streptomyces</taxon>
    </lineage>
</organism>